<name>B8BNW5_ORYSI</name>
<evidence type="ECO:0000313" key="3">
    <source>
        <dbReference type="Proteomes" id="UP000007015"/>
    </source>
</evidence>
<evidence type="ECO:0000313" key="2">
    <source>
        <dbReference type="EMBL" id="EEC68722.1"/>
    </source>
</evidence>
<feature type="region of interest" description="Disordered" evidence="1">
    <location>
        <begin position="1"/>
        <end position="39"/>
    </location>
</feature>
<gene>
    <name evidence="2" type="ORF">OsI_37215</name>
</gene>
<organism evidence="2 3">
    <name type="scientific">Oryza sativa subsp. indica</name>
    <name type="common">Rice</name>
    <dbReference type="NCBI Taxonomy" id="39946"/>
    <lineage>
        <taxon>Eukaryota</taxon>
        <taxon>Viridiplantae</taxon>
        <taxon>Streptophyta</taxon>
        <taxon>Embryophyta</taxon>
        <taxon>Tracheophyta</taxon>
        <taxon>Spermatophyta</taxon>
        <taxon>Magnoliopsida</taxon>
        <taxon>Liliopsida</taxon>
        <taxon>Poales</taxon>
        <taxon>Poaceae</taxon>
        <taxon>BOP clade</taxon>
        <taxon>Oryzoideae</taxon>
        <taxon>Oryzeae</taxon>
        <taxon>Oryzinae</taxon>
        <taxon>Oryza</taxon>
        <taxon>Oryza sativa</taxon>
    </lineage>
</organism>
<dbReference type="AlphaFoldDB" id="B8BNW5"/>
<proteinExistence type="predicted"/>
<dbReference type="STRING" id="39946.B8BNW5"/>
<dbReference type="Proteomes" id="UP000007015">
    <property type="component" value="Chromosome 12"/>
</dbReference>
<evidence type="ECO:0000256" key="1">
    <source>
        <dbReference type="SAM" id="MobiDB-lite"/>
    </source>
</evidence>
<dbReference type="Gramene" id="BGIOSGA036768-TA">
    <property type="protein sequence ID" value="BGIOSGA036768-PA"/>
    <property type="gene ID" value="BGIOSGA036768"/>
</dbReference>
<protein>
    <submittedName>
        <fullName evidence="2">Uncharacterized protein</fullName>
    </submittedName>
</protein>
<reference evidence="2 3" key="1">
    <citation type="journal article" date="2005" name="PLoS Biol.">
        <title>The genomes of Oryza sativa: a history of duplications.</title>
        <authorList>
            <person name="Yu J."/>
            <person name="Wang J."/>
            <person name="Lin W."/>
            <person name="Li S."/>
            <person name="Li H."/>
            <person name="Zhou J."/>
            <person name="Ni P."/>
            <person name="Dong W."/>
            <person name="Hu S."/>
            <person name="Zeng C."/>
            <person name="Zhang J."/>
            <person name="Zhang Y."/>
            <person name="Li R."/>
            <person name="Xu Z."/>
            <person name="Li S."/>
            <person name="Li X."/>
            <person name="Zheng H."/>
            <person name="Cong L."/>
            <person name="Lin L."/>
            <person name="Yin J."/>
            <person name="Geng J."/>
            <person name="Li G."/>
            <person name="Shi J."/>
            <person name="Liu J."/>
            <person name="Lv H."/>
            <person name="Li J."/>
            <person name="Wang J."/>
            <person name="Deng Y."/>
            <person name="Ran L."/>
            <person name="Shi X."/>
            <person name="Wang X."/>
            <person name="Wu Q."/>
            <person name="Li C."/>
            <person name="Ren X."/>
            <person name="Wang J."/>
            <person name="Wang X."/>
            <person name="Li D."/>
            <person name="Liu D."/>
            <person name="Zhang X."/>
            <person name="Ji Z."/>
            <person name="Zhao W."/>
            <person name="Sun Y."/>
            <person name="Zhang Z."/>
            <person name="Bao J."/>
            <person name="Han Y."/>
            <person name="Dong L."/>
            <person name="Ji J."/>
            <person name="Chen P."/>
            <person name="Wu S."/>
            <person name="Liu J."/>
            <person name="Xiao Y."/>
            <person name="Bu D."/>
            <person name="Tan J."/>
            <person name="Yang L."/>
            <person name="Ye C."/>
            <person name="Zhang J."/>
            <person name="Xu J."/>
            <person name="Zhou Y."/>
            <person name="Yu Y."/>
            <person name="Zhang B."/>
            <person name="Zhuang S."/>
            <person name="Wei H."/>
            <person name="Liu B."/>
            <person name="Lei M."/>
            <person name="Yu H."/>
            <person name="Li Y."/>
            <person name="Xu H."/>
            <person name="Wei S."/>
            <person name="He X."/>
            <person name="Fang L."/>
            <person name="Zhang Z."/>
            <person name="Zhang Y."/>
            <person name="Huang X."/>
            <person name="Su Z."/>
            <person name="Tong W."/>
            <person name="Li J."/>
            <person name="Tong Z."/>
            <person name="Li S."/>
            <person name="Ye J."/>
            <person name="Wang L."/>
            <person name="Fang L."/>
            <person name="Lei T."/>
            <person name="Chen C."/>
            <person name="Chen H."/>
            <person name="Xu Z."/>
            <person name="Li H."/>
            <person name="Huang H."/>
            <person name="Zhang F."/>
            <person name="Xu H."/>
            <person name="Li N."/>
            <person name="Zhao C."/>
            <person name="Li S."/>
            <person name="Dong L."/>
            <person name="Huang Y."/>
            <person name="Li L."/>
            <person name="Xi Y."/>
            <person name="Qi Q."/>
            <person name="Li W."/>
            <person name="Zhang B."/>
            <person name="Hu W."/>
            <person name="Zhang Y."/>
            <person name="Tian X."/>
            <person name="Jiao Y."/>
            <person name="Liang X."/>
            <person name="Jin J."/>
            <person name="Gao L."/>
            <person name="Zheng W."/>
            <person name="Hao B."/>
            <person name="Liu S."/>
            <person name="Wang W."/>
            <person name="Yuan L."/>
            <person name="Cao M."/>
            <person name="McDermott J."/>
            <person name="Samudrala R."/>
            <person name="Wang J."/>
            <person name="Wong G.K."/>
            <person name="Yang H."/>
        </authorList>
    </citation>
    <scope>NUCLEOTIDE SEQUENCE [LARGE SCALE GENOMIC DNA]</scope>
    <source>
        <strain evidence="3">cv. 93-11</strain>
    </source>
</reference>
<keyword evidence="3" id="KW-1185">Reference proteome</keyword>
<accession>B8BNW5</accession>
<sequence>MSGARWCGDRRSERSSVVGDNRNGYVETDPTGRYGRKSM</sequence>
<dbReference type="HOGENOM" id="CLU_3320875_0_0_1"/>
<dbReference type="EMBL" id="CM000137">
    <property type="protein sequence ID" value="EEC68722.1"/>
    <property type="molecule type" value="Genomic_DNA"/>
</dbReference>